<evidence type="ECO:0000256" key="18">
    <source>
        <dbReference type="SAM" id="Phobius"/>
    </source>
</evidence>
<keyword evidence="23" id="KW-1185">Reference proteome</keyword>
<dbReference type="SUPFAM" id="SSF47226">
    <property type="entry name" value="Histidine-containing phosphotransfer domain, HPT domain"/>
    <property type="match status" value="1"/>
</dbReference>
<evidence type="ECO:0000259" key="21">
    <source>
        <dbReference type="PROSITE" id="PS50894"/>
    </source>
</evidence>
<dbReference type="OrthoDB" id="5468627at2"/>
<evidence type="ECO:0000256" key="11">
    <source>
        <dbReference type="ARBA" id="ARBA00022989"/>
    </source>
</evidence>
<dbReference type="GO" id="GO:0005524">
    <property type="term" value="F:ATP binding"/>
    <property type="evidence" value="ECO:0007669"/>
    <property type="project" value="UniProtKB-KW"/>
</dbReference>
<keyword evidence="5 17" id="KW-0597">Phosphoprotein</keyword>
<dbReference type="InterPro" id="IPR008207">
    <property type="entry name" value="Sig_transdc_His_kin_Hpt_dom"/>
</dbReference>
<keyword evidence="4" id="KW-1003">Cell membrane</keyword>
<dbReference type="GO" id="GO:0005886">
    <property type="term" value="C:plasma membrane"/>
    <property type="evidence" value="ECO:0007669"/>
    <property type="project" value="UniProtKB-SubCell"/>
</dbReference>
<dbReference type="InterPro" id="IPR005467">
    <property type="entry name" value="His_kinase_dom"/>
</dbReference>
<dbReference type="GO" id="GO:0000155">
    <property type="term" value="F:phosphorelay sensor kinase activity"/>
    <property type="evidence" value="ECO:0007669"/>
    <property type="project" value="InterPro"/>
</dbReference>
<feature type="domain" description="Histidine kinase" evidence="19">
    <location>
        <begin position="282"/>
        <end position="504"/>
    </location>
</feature>
<dbReference type="InterPro" id="IPR003661">
    <property type="entry name" value="HisK_dim/P_dom"/>
</dbReference>
<evidence type="ECO:0000256" key="3">
    <source>
        <dbReference type="ARBA" id="ARBA00012438"/>
    </source>
</evidence>
<keyword evidence="8" id="KW-0547">Nucleotide-binding</keyword>
<evidence type="ECO:0000256" key="4">
    <source>
        <dbReference type="ARBA" id="ARBA00022475"/>
    </source>
</evidence>
<evidence type="ECO:0000256" key="13">
    <source>
        <dbReference type="ARBA" id="ARBA00023136"/>
    </source>
</evidence>
<keyword evidence="6" id="KW-0808">Transferase</keyword>
<evidence type="ECO:0000259" key="19">
    <source>
        <dbReference type="PROSITE" id="PS50109"/>
    </source>
</evidence>
<dbReference type="SMART" id="SM00387">
    <property type="entry name" value="HATPase_c"/>
    <property type="match status" value="1"/>
</dbReference>
<evidence type="ECO:0000256" key="16">
    <source>
        <dbReference type="PROSITE-ProRule" id="PRU00110"/>
    </source>
</evidence>
<dbReference type="SUPFAM" id="SSF47384">
    <property type="entry name" value="Homodimeric domain of signal transducing histidine kinase"/>
    <property type="match status" value="1"/>
</dbReference>
<dbReference type="SUPFAM" id="SSF52172">
    <property type="entry name" value="CheY-like"/>
    <property type="match status" value="1"/>
</dbReference>
<dbReference type="CDD" id="cd17546">
    <property type="entry name" value="REC_hyHK_CKI1_RcsC-like"/>
    <property type="match status" value="1"/>
</dbReference>
<evidence type="ECO:0000256" key="17">
    <source>
        <dbReference type="PROSITE-ProRule" id="PRU00169"/>
    </source>
</evidence>
<dbReference type="Pfam" id="PF02518">
    <property type="entry name" value="HATPase_c"/>
    <property type="match status" value="1"/>
</dbReference>
<keyword evidence="13 18" id="KW-0472">Membrane</keyword>
<feature type="transmembrane region" description="Helical" evidence="18">
    <location>
        <begin position="227"/>
        <end position="249"/>
    </location>
</feature>
<proteinExistence type="predicted"/>
<accession>A0A4Q1AQ25</accession>
<dbReference type="Gene3D" id="1.20.120.160">
    <property type="entry name" value="HPT domain"/>
    <property type="match status" value="1"/>
</dbReference>
<evidence type="ECO:0000256" key="15">
    <source>
        <dbReference type="ARBA" id="ARBA00068150"/>
    </source>
</evidence>
<keyword evidence="10" id="KW-0067">ATP-binding</keyword>
<evidence type="ECO:0000256" key="5">
    <source>
        <dbReference type="ARBA" id="ARBA00022553"/>
    </source>
</evidence>
<dbReference type="Gene3D" id="3.30.565.10">
    <property type="entry name" value="Histidine kinase-like ATPase, C-terminal domain"/>
    <property type="match status" value="1"/>
</dbReference>
<dbReference type="Proteomes" id="UP000289718">
    <property type="component" value="Unassembled WGS sequence"/>
</dbReference>
<dbReference type="PRINTS" id="PR00344">
    <property type="entry name" value="BCTRLSENSOR"/>
</dbReference>
<dbReference type="Gene3D" id="3.40.50.2300">
    <property type="match status" value="1"/>
</dbReference>
<dbReference type="Pfam" id="PF00512">
    <property type="entry name" value="HisKA"/>
    <property type="match status" value="1"/>
</dbReference>
<evidence type="ECO:0000256" key="7">
    <source>
        <dbReference type="ARBA" id="ARBA00022692"/>
    </source>
</evidence>
<gene>
    <name evidence="22" type="ORF">CP965_13855</name>
</gene>
<dbReference type="EMBL" id="NXIE01000009">
    <property type="protein sequence ID" value="RXK11454.1"/>
    <property type="molecule type" value="Genomic_DNA"/>
</dbReference>
<name>A0A4Q1AQ25_9BACT</name>
<comment type="subcellular location">
    <subcellularLocation>
        <location evidence="2">Cell membrane</location>
        <topology evidence="2">Multi-pass membrane protein</topology>
    </subcellularLocation>
</comment>
<dbReference type="PROSITE" id="PS50109">
    <property type="entry name" value="HIS_KIN"/>
    <property type="match status" value="1"/>
</dbReference>
<comment type="caution">
    <text evidence="22">The sequence shown here is derived from an EMBL/GenBank/DDBJ whole genome shotgun (WGS) entry which is preliminary data.</text>
</comment>
<comment type="catalytic activity">
    <reaction evidence="1">
        <text>ATP + protein L-histidine = ADP + protein N-phospho-L-histidine.</text>
        <dbReference type="EC" id="2.7.13.3"/>
    </reaction>
</comment>
<feature type="modified residue" description="Phosphohistidine" evidence="16">
    <location>
        <position position="831"/>
    </location>
</feature>
<dbReference type="InterPro" id="IPR036641">
    <property type="entry name" value="HPT_dom_sf"/>
</dbReference>
<dbReference type="CDD" id="cd16922">
    <property type="entry name" value="HATPase_EvgS-ArcB-TorS-like"/>
    <property type="match status" value="1"/>
</dbReference>
<dbReference type="FunFam" id="3.30.565.10:FF:000010">
    <property type="entry name" value="Sensor histidine kinase RcsC"/>
    <property type="match status" value="1"/>
</dbReference>
<dbReference type="PROSITE" id="PS50894">
    <property type="entry name" value="HPT"/>
    <property type="match status" value="1"/>
</dbReference>
<dbReference type="PANTHER" id="PTHR45339:SF1">
    <property type="entry name" value="HYBRID SIGNAL TRANSDUCTION HISTIDINE KINASE J"/>
    <property type="match status" value="1"/>
</dbReference>
<evidence type="ECO:0000313" key="23">
    <source>
        <dbReference type="Proteomes" id="UP000289718"/>
    </source>
</evidence>
<keyword evidence="9" id="KW-0418">Kinase</keyword>
<sequence length="877" mass="100425">MKNSVLKSLIALLAVFLIGYSSLVVVHIFFAKIIDDLDNEVKNEQARYKIGEYILKEINSVERNYYQMAIVSNTKALTPLQDEVIEELNDIRNAINILEKGGTLDNYIKLNLVGISETVEQITFSPSRDTKYTFESIDLKPKLKFIESQLAKMKKIIVMKNIMETSNNKEDKEDAKFEIQMFFKQIPALFIRMKENASRLLYESKINLDKLEKNILKEKKYYSNLEFVVTFLVMFLVSILSYIVIKLILKKSGELKAISLKAENAAKEASKANKIKSQFLANMSHEIRTPLNAIIGFSEILSKAKLSIKEKEQASVINKSAKSLLNIINDILDISKVESGKFELSKGKVDLKKLLEQVVELYSINTKQKNIRFIYKLIGDIPRYIYTDETRLKQVLSNIVSNAIKFTPENKKVFFEVELLKQDEKEATLKFLVKDEGIGISLENQKRIFKPFSQADGSISRQFGGTGLGLSISLKIIELMGSKINLLSEENKGSSFFFDVSFPYEKAKEKNKQYKFLVCNSIDNKESIKESLLNILKEYGEIFDEKTIQGTINLIFCFEDINLSEKLEKLVSKFDVPIVFVGNSENLEKTSKINSLIDFYLDTPIYGSKVFNIIAQACKIENQRINAEIKKDNTFRGKVLVAEDNANNQLLIELLLKDLGLSIDIVDDGQKAYDLYIQNDYDIVFLDINMPIMDGLKALELIREYELKNKIKNIPIIALTANTIKGDKEKYLEAGMNDYLAKPIENDKLIEVLKKYLSKSFSKKVNLENIERSKNTFNKIDLNLVSTNLGLSQTIAQKVIDKFKADISKELDEFEKTIEVGDEEEIIKKAHYIKNSCLNLCLTQICELLEEIEKEELSSNQKKEKFKILKEKVLELL</sequence>
<dbReference type="InterPro" id="IPR003594">
    <property type="entry name" value="HATPase_dom"/>
</dbReference>
<dbReference type="RefSeq" id="WP_129062703.1">
    <property type="nucleotide sequence ID" value="NZ_NXIE01000009.1"/>
</dbReference>
<keyword evidence="7 18" id="KW-0812">Transmembrane</keyword>
<dbReference type="InterPro" id="IPR036097">
    <property type="entry name" value="HisK_dim/P_sf"/>
</dbReference>
<feature type="domain" description="HPt" evidence="21">
    <location>
        <begin position="792"/>
        <end position="877"/>
    </location>
</feature>
<dbReference type="InterPro" id="IPR001789">
    <property type="entry name" value="Sig_transdc_resp-reg_receiver"/>
</dbReference>
<dbReference type="SMART" id="SM00448">
    <property type="entry name" value="REC"/>
    <property type="match status" value="1"/>
</dbReference>
<evidence type="ECO:0000256" key="14">
    <source>
        <dbReference type="ARBA" id="ARBA00064003"/>
    </source>
</evidence>
<protein>
    <recommendedName>
        <fullName evidence="15">Sensory/regulatory protein RpfC</fullName>
        <ecNumber evidence="3">2.7.13.3</ecNumber>
    </recommendedName>
</protein>
<evidence type="ECO:0000256" key="2">
    <source>
        <dbReference type="ARBA" id="ARBA00004651"/>
    </source>
</evidence>
<dbReference type="CDD" id="cd00082">
    <property type="entry name" value="HisKA"/>
    <property type="match status" value="1"/>
</dbReference>
<evidence type="ECO:0000256" key="1">
    <source>
        <dbReference type="ARBA" id="ARBA00000085"/>
    </source>
</evidence>
<dbReference type="InterPro" id="IPR004358">
    <property type="entry name" value="Sig_transdc_His_kin-like_C"/>
</dbReference>
<comment type="subunit">
    <text evidence="14">At low DSF concentrations, interacts with RpfF.</text>
</comment>
<dbReference type="InterPro" id="IPR011006">
    <property type="entry name" value="CheY-like_superfamily"/>
</dbReference>
<dbReference type="Gene3D" id="1.10.287.130">
    <property type="match status" value="1"/>
</dbReference>
<dbReference type="PROSITE" id="PS50110">
    <property type="entry name" value="RESPONSE_REGULATORY"/>
    <property type="match status" value="1"/>
</dbReference>
<keyword evidence="12" id="KW-0902">Two-component regulatory system</keyword>
<evidence type="ECO:0000313" key="22">
    <source>
        <dbReference type="EMBL" id="RXK11454.1"/>
    </source>
</evidence>
<reference evidence="22 23" key="1">
    <citation type="submission" date="2017-09" db="EMBL/GenBank/DDBJ databases">
        <title>Genomics of the genus Arcobacter.</title>
        <authorList>
            <person name="Perez-Cataluna A."/>
            <person name="Figueras M.J."/>
            <person name="Salas-Masso N."/>
        </authorList>
    </citation>
    <scope>NUCLEOTIDE SEQUENCE [LARGE SCALE GENOMIC DNA]</scope>
    <source>
        <strain evidence="22 23">F156-34</strain>
    </source>
</reference>
<dbReference type="PANTHER" id="PTHR45339">
    <property type="entry name" value="HYBRID SIGNAL TRANSDUCTION HISTIDINE KINASE J"/>
    <property type="match status" value="1"/>
</dbReference>
<dbReference type="SUPFAM" id="SSF55874">
    <property type="entry name" value="ATPase domain of HSP90 chaperone/DNA topoisomerase II/histidine kinase"/>
    <property type="match status" value="1"/>
</dbReference>
<evidence type="ECO:0000259" key="20">
    <source>
        <dbReference type="PROSITE" id="PS50110"/>
    </source>
</evidence>
<evidence type="ECO:0000256" key="10">
    <source>
        <dbReference type="ARBA" id="ARBA00022840"/>
    </source>
</evidence>
<organism evidence="22 23">
    <name type="scientific">Halarcobacter mediterraneus</name>
    <dbReference type="NCBI Taxonomy" id="2023153"/>
    <lineage>
        <taxon>Bacteria</taxon>
        <taxon>Pseudomonadati</taxon>
        <taxon>Campylobacterota</taxon>
        <taxon>Epsilonproteobacteria</taxon>
        <taxon>Campylobacterales</taxon>
        <taxon>Arcobacteraceae</taxon>
        <taxon>Halarcobacter</taxon>
    </lineage>
</organism>
<evidence type="ECO:0000256" key="9">
    <source>
        <dbReference type="ARBA" id="ARBA00022777"/>
    </source>
</evidence>
<feature type="domain" description="Response regulatory" evidence="20">
    <location>
        <begin position="638"/>
        <end position="757"/>
    </location>
</feature>
<evidence type="ECO:0000256" key="8">
    <source>
        <dbReference type="ARBA" id="ARBA00022741"/>
    </source>
</evidence>
<dbReference type="AlphaFoldDB" id="A0A4Q1AQ25"/>
<feature type="modified residue" description="4-aspartylphosphate" evidence="17">
    <location>
        <position position="687"/>
    </location>
</feature>
<dbReference type="InterPro" id="IPR036890">
    <property type="entry name" value="HATPase_C_sf"/>
</dbReference>
<dbReference type="SMART" id="SM00388">
    <property type="entry name" value="HisKA"/>
    <property type="match status" value="1"/>
</dbReference>
<evidence type="ECO:0000256" key="6">
    <source>
        <dbReference type="ARBA" id="ARBA00022679"/>
    </source>
</evidence>
<evidence type="ECO:0000256" key="12">
    <source>
        <dbReference type="ARBA" id="ARBA00023012"/>
    </source>
</evidence>
<dbReference type="FunFam" id="1.10.287.130:FF:000002">
    <property type="entry name" value="Two-component osmosensing histidine kinase"/>
    <property type="match status" value="1"/>
</dbReference>
<dbReference type="Pfam" id="PF00072">
    <property type="entry name" value="Response_reg"/>
    <property type="match status" value="1"/>
</dbReference>
<dbReference type="EC" id="2.7.13.3" evidence="3"/>
<keyword evidence="11 18" id="KW-1133">Transmembrane helix</keyword>